<protein>
    <submittedName>
        <fullName evidence="1">Transcriptional regulator</fullName>
    </submittedName>
</protein>
<dbReference type="Pfam" id="PF12840">
    <property type="entry name" value="HTH_20"/>
    <property type="match status" value="1"/>
</dbReference>
<dbReference type="EMBL" id="CP061169">
    <property type="protein sequence ID" value="QPZ39380.1"/>
    <property type="molecule type" value="Genomic_DNA"/>
</dbReference>
<dbReference type="RefSeq" id="WP_198248141.1">
    <property type="nucleotide sequence ID" value="NZ_CP061169.1"/>
</dbReference>
<reference evidence="1 2" key="1">
    <citation type="submission" date="2020-12" db="EMBL/GenBank/DDBJ databases">
        <title>Microbacterium sp. HY060.</title>
        <authorList>
            <person name="Zhou J."/>
        </authorList>
    </citation>
    <scope>NUCLEOTIDE SEQUENCE [LARGE SCALE GENOMIC DNA]</scope>
    <source>
        <strain evidence="1 2">HY60</strain>
    </source>
</reference>
<accession>A0ABX6YKX5</accession>
<evidence type="ECO:0000313" key="1">
    <source>
        <dbReference type="EMBL" id="QPZ39380.1"/>
    </source>
</evidence>
<dbReference type="Proteomes" id="UP000662814">
    <property type="component" value="Chromosome"/>
</dbReference>
<gene>
    <name evidence="1" type="ORF">HCR76_04775</name>
</gene>
<name>A0ABX6YKX5_9MICO</name>
<dbReference type="SUPFAM" id="SSF46785">
    <property type="entry name" value="Winged helix' DNA-binding domain"/>
    <property type="match status" value="1"/>
</dbReference>
<dbReference type="Gene3D" id="1.10.10.10">
    <property type="entry name" value="Winged helix-like DNA-binding domain superfamily/Winged helix DNA-binding domain"/>
    <property type="match status" value="1"/>
</dbReference>
<sequence>MLTLERCGEKVKDGGAVVKEETMLNAARQTGSFAAVSVLADETRRSLYLYVCAQPHPVSRDQAADAAQVPVHTAKFHLDKLEAAGLLLASYARTSGKSGPGAGRSAKLYERSDVELDISLPAREYVLAGELMAQAIARSSRNGDDIARALRDVAREKGVSLAANRENTGTDAATAFGIAVSTLRDLGYEPRVEGDRVVMANCPFHRLAGAHTKLVCGMNHDMLSAFTDSVAPGVLQANLDPAPGRCCVTLCATD</sequence>
<evidence type="ECO:0000313" key="2">
    <source>
        <dbReference type="Proteomes" id="UP000662814"/>
    </source>
</evidence>
<organism evidence="1 2">
    <name type="scientific">Paramicrobacterium chengjingii</name>
    <dbReference type="NCBI Taxonomy" id="2769067"/>
    <lineage>
        <taxon>Bacteria</taxon>
        <taxon>Bacillati</taxon>
        <taxon>Actinomycetota</taxon>
        <taxon>Actinomycetes</taxon>
        <taxon>Micrococcales</taxon>
        <taxon>Microbacteriaceae</taxon>
        <taxon>Paramicrobacterium</taxon>
    </lineage>
</organism>
<dbReference type="InterPro" id="IPR036390">
    <property type="entry name" value="WH_DNA-bd_sf"/>
</dbReference>
<dbReference type="InterPro" id="IPR036388">
    <property type="entry name" value="WH-like_DNA-bd_sf"/>
</dbReference>
<keyword evidence="2" id="KW-1185">Reference proteome</keyword>
<proteinExistence type="predicted"/>